<dbReference type="AlphaFoldDB" id="A0A835YGM9"/>
<protein>
    <submittedName>
        <fullName evidence="1">Uncharacterized protein</fullName>
    </submittedName>
</protein>
<proteinExistence type="predicted"/>
<name>A0A835YGM9_9CHLO</name>
<evidence type="ECO:0000313" key="2">
    <source>
        <dbReference type="Proteomes" id="UP000612055"/>
    </source>
</evidence>
<dbReference type="Proteomes" id="UP000612055">
    <property type="component" value="Unassembled WGS sequence"/>
</dbReference>
<comment type="caution">
    <text evidence="1">The sequence shown here is derived from an EMBL/GenBank/DDBJ whole genome shotgun (WGS) entry which is preliminary data.</text>
</comment>
<dbReference type="EMBL" id="JAEHOE010000003">
    <property type="protein sequence ID" value="KAG2500858.1"/>
    <property type="molecule type" value="Genomic_DNA"/>
</dbReference>
<organism evidence="1 2">
    <name type="scientific">Edaphochlamys debaryana</name>
    <dbReference type="NCBI Taxonomy" id="47281"/>
    <lineage>
        <taxon>Eukaryota</taxon>
        <taxon>Viridiplantae</taxon>
        <taxon>Chlorophyta</taxon>
        <taxon>core chlorophytes</taxon>
        <taxon>Chlorophyceae</taxon>
        <taxon>CS clade</taxon>
        <taxon>Chlamydomonadales</taxon>
        <taxon>Chlamydomonadales incertae sedis</taxon>
        <taxon>Edaphochlamys</taxon>
    </lineage>
</organism>
<sequence length="164" mass="17412">MQIVADHTSPCVLCRWGGYFTIPAPPRTPSLTGYTTYVPVPASSPVFGCAGCASNDPRKGYDVGSITLQVRAIDSKNFTASCIFNINNPSDRNYNVDSGHFYASFSALPTFAPGLFTPQPTTTGIPGSDGTTVTMSKPVGGTGSPGNLIYIACHFTVNRCYARR</sequence>
<accession>A0A835YGM9</accession>
<gene>
    <name evidence="1" type="ORF">HYH03_001619</name>
</gene>
<keyword evidence="2" id="KW-1185">Reference proteome</keyword>
<evidence type="ECO:0000313" key="1">
    <source>
        <dbReference type="EMBL" id="KAG2500858.1"/>
    </source>
</evidence>
<reference evidence="1" key="1">
    <citation type="journal article" date="2020" name="bioRxiv">
        <title>Comparative genomics of Chlamydomonas.</title>
        <authorList>
            <person name="Craig R.J."/>
            <person name="Hasan A.R."/>
            <person name="Ness R.W."/>
            <person name="Keightley P.D."/>
        </authorList>
    </citation>
    <scope>NUCLEOTIDE SEQUENCE</scope>
    <source>
        <strain evidence="1">CCAP 11/70</strain>
    </source>
</reference>